<evidence type="ECO:0000313" key="1">
    <source>
        <dbReference type="EMBL" id="MBN6101471.1"/>
    </source>
</evidence>
<sequence>MSLLIIPDSYAAWRHCIEVECGLSLHQAYIEQRIAALNDHNDHHTQQFVRCWGEPLRQQVLQWFAQAHAERADGRA</sequence>
<organism evidence="1 2">
    <name type="scientific">Xanthomonas bonasiae</name>
    <dbReference type="NCBI Taxonomy" id="2810351"/>
    <lineage>
        <taxon>Bacteria</taxon>
        <taxon>Pseudomonadati</taxon>
        <taxon>Pseudomonadota</taxon>
        <taxon>Gammaproteobacteria</taxon>
        <taxon>Lysobacterales</taxon>
        <taxon>Lysobacteraceae</taxon>
        <taxon>Xanthomonas</taxon>
    </lineage>
</organism>
<protein>
    <submittedName>
        <fullName evidence="1">Uncharacterized protein</fullName>
    </submittedName>
</protein>
<dbReference type="RefSeq" id="WP_191824181.1">
    <property type="nucleotide sequence ID" value="NZ_JACSQX010000001.1"/>
</dbReference>
<comment type="caution">
    <text evidence="1">The sequence shown here is derived from an EMBL/GenBank/DDBJ whole genome shotgun (WGS) entry which is preliminary data.</text>
</comment>
<dbReference type="EMBL" id="JAFIWB010000003">
    <property type="protein sequence ID" value="MBN6101471.1"/>
    <property type="molecule type" value="Genomic_DNA"/>
</dbReference>
<proteinExistence type="predicted"/>
<evidence type="ECO:0000313" key="2">
    <source>
        <dbReference type="Proteomes" id="UP000695802"/>
    </source>
</evidence>
<gene>
    <name evidence="1" type="ORF">JR064_04760</name>
</gene>
<name>A0ABS3AZU5_9XANT</name>
<keyword evidence="2" id="KW-1185">Reference proteome</keyword>
<accession>A0ABS3AZU5</accession>
<dbReference type="Proteomes" id="UP000695802">
    <property type="component" value="Unassembled WGS sequence"/>
</dbReference>
<reference evidence="1 2" key="1">
    <citation type="submission" date="2021-02" db="EMBL/GenBank/DDBJ databases">
        <title>Taxonomically Unique Crown Gall-Associated Xanthomonas Stains Have Deficiency in Virulence Repertories.</title>
        <authorList>
            <person name="Mafakheri H."/>
            <person name="Taghavi S.M."/>
            <person name="Dimkic I."/>
            <person name="Nemanja K."/>
            <person name="Osdaghi E."/>
        </authorList>
    </citation>
    <scope>NUCLEOTIDE SEQUENCE [LARGE SCALE GENOMIC DNA]</scope>
    <source>
        <strain evidence="1 2">FX4</strain>
    </source>
</reference>